<dbReference type="GO" id="GO:0006352">
    <property type="term" value="P:DNA-templated transcription initiation"/>
    <property type="evidence" value="ECO:0007669"/>
    <property type="project" value="InterPro"/>
</dbReference>
<dbReference type="GO" id="GO:0016987">
    <property type="term" value="F:sigma factor activity"/>
    <property type="evidence" value="ECO:0007669"/>
    <property type="project" value="UniProtKB-KW"/>
</dbReference>
<dbReference type="PANTHER" id="PTHR43133">
    <property type="entry name" value="RNA POLYMERASE ECF-TYPE SIGMA FACTO"/>
    <property type="match status" value="1"/>
</dbReference>
<evidence type="ECO:0000259" key="5">
    <source>
        <dbReference type="Pfam" id="PF04542"/>
    </source>
</evidence>
<accession>A0AAU3HT45</accession>
<dbReference type="SUPFAM" id="SSF88659">
    <property type="entry name" value="Sigma3 and sigma4 domains of RNA polymerase sigma factors"/>
    <property type="match status" value="1"/>
</dbReference>
<gene>
    <name evidence="7" type="ORF">OG699_09035</name>
</gene>
<keyword evidence="3" id="KW-0731">Sigma factor</keyword>
<dbReference type="InterPro" id="IPR013325">
    <property type="entry name" value="RNA_pol_sigma_r2"/>
</dbReference>
<evidence type="ECO:0000256" key="2">
    <source>
        <dbReference type="ARBA" id="ARBA00023015"/>
    </source>
</evidence>
<evidence type="ECO:0000256" key="4">
    <source>
        <dbReference type="ARBA" id="ARBA00023163"/>
    </source>
</evidence>
<dbReference type="EMBL" id="CP109546">
    <property type="protein sequence ID" value="WTZ08120.1"/>
    <property type="molecule type" value="Genomic_DNA"/>
</dbReference>
<dbReference type="PANTHER" id="PTHR43133:SF57">
    <property type="entry name" value="RNA POLYMERASE SIGMA-70 FACTOR"/>
    <property type="match status" value="1"/>
</dbReference>
<dbReference type="Pfam" id="PF04542">
    <property type="entry name" value="Sigma70_r2"/>
    <property type="match status" value="1"/>
</dbReference>
<dbReference type="CDD" id="cd06171">
    <property type="entry name" value="Sigma70_r4"/>
    <property type="match status" value="1"/>
</dbReference>
<dbReference type="AlphaFoldDB" id="A0AAU3HT45"/>
<dbReference type="Gene3D" id="1.10.10.10">
    <property type="entry name" value="Winged helix-like DNA-binding domain superfamily/Winged helix DNA-binding domain"/>
    <property type="match status" value="1"/>
</dbReference>
<comment type="similarity">
    <text evidence="1">Belongs to the sigma-70 factor family. ECF subfamily.</text>
</comment>
<dbReference type="GO" id="GO:0003677">
    <property type="term" value="F:DNA binding"/>
    <property type="evidence" value="ECO:0007669"/>
    <property type="project" value="InterPro"/>
</dbReference>
<dbReference type="Gene3D" id="1.10.1740.10">
    <property type="match status" value="1"/>
</dbReference>
<dbReference type="InterPro" id="IPR039425">
    <property type="entry name" value="RNA_pol_sigma-70-like"/>
</dbReference>
<dbReference type="InterPro" id="IPR013249">
    <property type="entry name" value="RNA_pol_sigma70_r4_t2"/>
</dbReference>
<feature type="domain" description="RNA polymerase sigma factor 70 region 4 type 2" evidence="6">
    <location>
        <begin position="132"/>
        <end position="184"/>
    </location>
</feature>
<dbReference type="NCBIfam" id="TIGR02937">
    <property type="entry name" value="sigma70-ECF"/>
    <property type="match status" value="1"/>
</dbReference>
<name>A0AAU3HT45_9ACTN</name>
<evidence type="ECO:0000256" key="3">
    <source>
        <dbReference type="ARBA" id="ARBA00023082"/>
    </source>
</evidence>
<dbReference type="InterPro" id="IPR036388">
    <property type="entry name" value="WH-like_DNA-bd_sf"/>
</dbReference>
<evidence type="ECO:0000313" key="7">
    <source>
        <dbReference type="EMBL" id="WTZ08120.1"/>
    </source>
</evidence>
<evidence type="ECO:0000259" key="6">
    <source>
        <dbReference type="Pfam" id="PF08281"/>
    </source>
</evidence>
<proteinExistence type="inferred from homology"/>
<feature type="domain" description="RNA polymerase sigma-70 region 2" evidence="5">
    <location>
        <begin position="34"/>
        <end position="103"/>
    </location>
</feature>
<keyword evidence="4" id="KW-0804">Transcription</keyword>
<dbReference type="InterPro" id="IPR007627">
    <property type="entry name" value="RNA_pol_sigma70_r2"/>
</dbReference>
<sequence length="193" mass="22087">MIAEANAATPRFDTREPALIARALAGDRDAFGELYALHHPAVLAYVQRRVRNRQVAEDITGETFLNAWMKRETFTYRGIGFVGWLITIARNKVIDHCKSAQRREFVVEDMLGFDEDLTVSTEDTVLISLDEELLRRALEQLRPPQREVLTRRFLMEFSVLETARQMSRSEGAVKTLQFRALAKLRSEYLGVAA</sequence>
<reference evidence="7" key="1">
    <citation type="submission" date="2022-10" db="EMBL/GenBank/DDBJ databases">
        <title>The complete genomes of actinobacterial strains from the NBC collection.</title>
        <authorList>
            <person name="Joergensen T.S."/>
            <person name="Alvarez Arevalo M."/>
            <person name="Sterndorff E.B."/>
            <person name="Faurdal D."/>
            <person name="Vuksanovic O."/>
            <person name="Mourched A.-S."/>
            <person name="Charusanti P."/>
            <person name="Shaw S."/>
            <person name="Blin K."/>
            <person name="Weber T."/>
        </authorList>
    </citation>
    <scope>NUCLEOTIDE SEQUENCE</scope>
    <source>
        <strain evidence="7">NBC_01393</strain>
    </source>
</reference>
<dbReference type="Pfam" id="PF08281">
    <property type="entry name" value="Sigma70_r4_2"/>
    <property type="match status" value="1"/>
</dbReference>
<organism evidence="7">
    <name type="scientific">Streptomyces sp. NBC_01393</name>
    <dbReference type="NCBI Taxonomy" id="2903851"/>
    <lineage>
        <taxon>Bacteria</taxon>
        <taxon>Bacillati</taxon>
        <taxon>Actinomycetota</taxon>
        <taxon>Actinomycetes</taxon>
        <taxon>Kitasatosporales</taxon>
        <taxon>Streptomycetaceae</taxon>
        <taxon>Streptomyces</taxon>
    </lineage>
</organism>
<dbReference type="InterPro" id="IPR014284">
    <property type="entry name" value="RNA_pol_sigma-70_dom"/>
</dbReference>
<keyword evidence="2" id="KW-0805">Transcription regulation</keyword>
<evidence type="ECO:0000256" key="1">
    <source>
        <dbReference type="ARBA" id="ARBA00010641"/>
    </source>
</evidence>
<dbReference type="SUPFAM" id="SSF88946">
    <property type="entry name" value="Sigma2 domain of RNA polymerase sigma factors"/>
    <property type="match status" value="1"/>
</dbReference>
<dbReference type="InterPro" id="IPR013324">
    <property type="entry name" value="RNA_pol_sigma_r3/r4-like"/>
</dbReference>
<protein>
    <submittedName>
        <fullName evidence="7">RNA polymerase sigma factor</fullName>
    </submittedName>
</protein>